<organism evidence="11 12">
    <name type="scientific">Sulfuriferula plumbiphila</name>
    <dbReference type="NCBI Taxonomy" id="171865"/>
    <lineage>
        <taxon>Bacteria</taxon>
        <taxon>Pseudomonadati</taxon>
        <taxon>Pseudomonadota</taxon>
        <taxon>Betaproteobacteria</taxon>
        <taxon>Nitrosomonadales</taxon>
        <taxon>Sulfuricellaceae</taxon>
        <taxon>Sulfuriferula</taxon>
    </lineage>
</organism>
<dbReference type="InterPro" id="IPR006390">
    <property type="entry name" value="DHP_synth_dom"/>
</dbReference>
<evidence type="ECO:0000256" key="2">
    <source>
        <dbReference type="ARBA" id="ARBA00001946"/>
    </source>
</evidence>
<dbReference type="PANTHER" id="PTHR20941:SF1">
    <property type="entry name" value="FOLIC ACID SYNTHESIS PROTEIN FOL1"/>
    <property type="match status" value="1"/>
</dbReference>
<dbReference type="Pfam" id="PF00809">
    <property type="entry name" value="Pterin_bind"/>
    <property type="match status" value="1"/>
</dbReference>
<dbReference type="GO" id="GO:0004156">
    <property type="term" value="F:dihydropteroate synthase activity"/>
    <property type="evidence" value="ECO:0007669"/>
    <property type="project" value="UniProtKB-EC"/>
</dbReference>
<protein>
    <recommendedName>
        <fullName evidence="4 9">Dihydropteroate synthase</fullName>
        <shortName evidence="9">DHPS</shortName>
        <ecNumber evidence="4 9">2.5.1.15</ecNumber>
    </recommendedName>
    <alternativeName>
        <fullName evidence="9">Dihydropteroate pyrophosphorylase</fullName>
    </alternativeName>
</protein>
<dbReference type="PANTHER" id="PTHR20941">
    <property type="entry name" value="FOLATE SYNTHESIS PROTEINS"/>
    <property type="match status" value="1"/>
</dbReference>
<evidence type="ECO:0000256" key="1">
    <source>
        <dbReference type="ARBA" id="ARBA00000012"/>
    </source>
</evidence>
<dbReference type="GO" id="GO:0046656">
    <property type="term" value="P:folic acid biosynthetic process"/>
    <property type="evidence" value="ECO:0007669"/>
    <property type="project" value="UniProtKB-KW"/>
</dbReference>
<comment type="similarity">
    <text evidence="9">Belongs to the DHPS family.</text>
</comment>
<evidence type="ECO:0000313" key="11">
    <source>
        <dbReference type="EMBL" id="GEP29928.1"/>
    </source>
</evidence>
<gene>
    <name evidence="11" type="primary">folP_1</name>
    <name evidence="11" type="ORF">TPL01_10660</name>
</gene>
<dbReference type="GO" id="GO:0005829">
    <property type="term" value="C:cytosol"/>
    <property type="evidence" value="ECO:0007669"/>
    <property type="project" value="TreeGrafter"/>
</dbReference>
<dbReference type="AlphaFoldDB" id="A0A512L627"/>
<evidence type="ECO:0000313" key="12">
    <source>
        <dbReference type="Proteomes" id="UP000321337"/>
    </source>
</evidence>
<keyword evidence="12" id="KW-1185">Reference proteome</keyword>
<dbReference type="PROSITE" id="PS00792">
    <property type="entry name" value="DHPS_1"/>
    <property type="match status" value="1"/>
</dbReference>
<accession>A0A512L627</accession>
<dbReference type="InterPro" id="IPR000489">
    <property type="entry name" value="Pterin-binding_dom"/>
</dbReference>
<evidence type="ECO:0000259" key="10">
    <source>
        <dbReference type="PROSITE" id="PS50972"/>
    </source>
</evidence>
<comment type="function">
    <text evidence="9">Catalyzes the condensation of para-aminobenzoate (pABA) with 6-hydroxymethyl-7,8-dihydropterin diphosphate (DHPt-PP) to form 7,8-dihydropteroate (H2Pte), the immediate precursor of folate derivatives.</text>
</comment>
<name>A0A512L627_9PROT</name>
<keyword evidence="6 9" id="KW-0479">Metal-binding</keyword>
<dbReference type="EC" id="2.5.1.15" evidence="4 9"/>
<keyword evidence="7 9" id="KW-0460">Magnesium</keyword>
<comment type="catalytic activity">
    <reaction evidence="1">
        <text>(7,8-dihydropterin-6-yl)methyl diphosphate + 4-aminobenzoate = 7,8-dihydropteroate + diphosphate</text>
        <dbReference type="Rhea" id="RHEA:19949"/>
        <dbReference type="ChEBI" id="CHEBI:17836"/>
        <dbReference type="ChEBI" id="CHEBI:17839"/>
        <dbReference type="ChEBI" id="CHEBI:33019"/>
        <dbReference type="ChEBI" id="CHEBI:72950"/>
        <dbReference type="EC" id="2.5.1.15"/>
    </reaction>
</comment>
<proteinExistence type="inferred from homology"/>
<evidence type="ECO:0000256" key="5">
    <source>
        <dbReference type="ARBA" id="ARBA00022679"/>
    </source>
</evidence>
<evidence type="ECO:0000256" key="9">
    <source>
        <dbReference type="RuleBase" id="RU361205"/>
    </source>
</evidence>
<comment type="cofactor">
    <cofactor evidence="2 9">
        <name>Mg(2+)</name>
        <dbReference type="ChEBI" id="CHEBI:18420"/>
    </cofactor>
</comment>
<dbReference type="NCBIfam" id="TIGR01496">
    <property type="entry name" value="DHPS"/>
    <property type="match status" value="1"/>
</dbReference>
<dbReference type="CDD" id="cd00739">
    <property type="entry name" value="DHPS"/>
    <property type="match status" value="1"/>
</dbReference>
<comment type="pathway">
    <text evidence="3 9">Cofactor biosynthesis; tetrahydrofolate biosynthesis; 7,8-dihydrofolate from 2-amino-4-hydroxy-6-hydroxymethyl-7,8-dihydropteridine diphosphate and 4-aminobenzoate: step 1/2.</text>
</comment>
<dbReference type="InterPro" id="IPR045031">
    <property type="entry name" value="DHP_synth-like"/>
</dbReference>
<feature type="domain" description="Pterin-binding" evidence="10">
    <location>
        <begin position="14"/>
        <end position="264"/>
    </location>
</feature>
<dbReference type="PROSITE" id="PS00793">
    <property type="entry name" value="DHPS_2"/>
    <property type="match status" value="1"/>
</dbReference>
<dbReference type="GO" id="GO:0046872">
    <property type="term" value="F:metal ion binding"/>
    <property type="evidence" value="ECO:0007669"/>
    <property type="project" value="UniProtKB-KW"/>
</dbReference>
<dbReference type="OrthoDB" id="9811744at2"/>
<dbReference type="Gene3D" id="3.20.20.20">
    <property type="entry name" value="Dihydropteroate synthase-like"/>
    <property type="match status" value="1"/>
</dbReference>
<dbReference type="Proteomes" id="UP000321337">
    <property type="component" value="Unassembled WGS sequence"/>
</dbReference>
<dbReference type="InterPro" id="IPR011005">
    <property type="entry name" value="Dihydropteroate_synth-like_sf"/>
</dbReference>
<evidence type="ECO:0000256" key="3">
    <source>
        <dbReference type="ARBA" id="ARBA00004763"/>
    </source>
</evidence>
<reference evidence="11 12" key="1">
    <citation type="submission" date="2019-07" db="EMBL/GenBank/DDBJ databases">
        <title>Whole genome shotgun sequence of Thiobacillus plumbophilus NBRC 107929.</title>
        <authorList>
            <person name="Hosoyama A."/>
            <person name="Uohara A."/>
            <person name="Ohji S."/>
            <person name="Ichikawa N."/>
        </authorList>
    </citation>
    <scope>NUCLEOTIDE SEQUENCE [LARGE SCALE GENOMIC DNA]</scope>
    <source>
        <strain evidence="11 12">NBRC 107929</strain>
    </source>
</reference>
<dbReference type="PROSITE" id="PS50972">
    <property type="entry name" value="PTERIN_BINDING"/>
    <property type="match status" value="1"/>
</dbReference>
<evidence type="ECO:0000256" key="8">
    <source>
        <dbReference type="ARBA" id="ARBA00022909"/>
    </source>
</evidence>
<evidence type="ECO:0000256" key="4">
    <source>
        <dbReference type="ARBA" id="ARBA00012458"/>
    </source>
</evidence>
<dbReference type="SUPFAM" id="SSF51717">
    <property type="entry name" value="Dihydropteroate synthetase-like"/>
    <property type="match status" value="1"/>
</dbReference>
<evidence type="ECO:0000256" key="7">
    <source>
        <dbReference type="ARBA" id="ARBA00022842"/>
    </source>
</evidence>
<dbReference type="UniPathway" id="UPA00077">
    <property type="reaction ID" value="UER00156"/>
</dbReference>
<dbReference type="EMBL" id="BKAD01000009">
    <property type="protein sequence ID" value="GEP29928.1"/>
    <property type="molecule type" value="Genomic_DNA"/>
</dbReference>
<comment type="caution">
    <text evidence="11">The sequence shown here is derived from an EMBL/GenBank/DDBJ whole genome shotgun (WGS) entry which is preliminary data.</text>
</comment>
<keyword evidence="5 9" id="KW-0808">Transferase</keyword>
<keyword evidence="8 9" id="KW-0289">Folate biosynthesis</keyword>
<dbReference type="GO" id="GO:0046654">
    <property type="term" value="P:tetrahydrofolate biosynthetic process"/>
    <property type="evidence" value="ECO:0007669"/>
    <property type="project" value="UniProtKB-UniPathway"/>
</dbReference>
<sequence length="273" mass="29012">MFVCNRFHFTLEHPLVMGIVNVTPDSFSDGGSFAAAERAIEHGLRLREEGADILDVGGESTRPGATPVEVQLELDRVLPVLAGLLECGAALSVDTMKPQVMAAVLMAGADMINDVNALSAPGALEAVAASDCGVCLMHMQGSPRTMQAAPQYHNVVAEVLDYLRARIVVAEHAGIVRERLVVDPGFGFGKTSAHDLSLFRHLDHFAELAPLLIGVSRKSLFGVLTERPLQERLVGSVTAAMLAAMKGAAILRVHDVAATVHALKVMHTLAAEQ</sequence>
<evidence type="ECO:0000256" key="6">
    <source>
        <dbReference type="ARBA" id="ARBA00022723"/>
    </source>
</evidence>
<dbReference type="RefSeq" id="WP_147071517.1">
    <property type="nucleotide sequence ID" value="NZ_AP021884.1"/>
</dbReference>